<dbReference type="EMBL" id="AFHS01000036">
    <property type="protein sequence ID" value="EGK09401.1"/>
    <property type="molecule type" value="Genomic_DNA"/>
</dbReference>
<dbReference type="AlphaFoldDB" id="F5S782"/>
<evidence type="ECO:0000313" key="2">
    <source>
        <dbReference type="Proteomes" id="UP000004207"/>
    </source>
</evidence>
<dbReference type="Proteomes" id="UP000004207">
    <property type="component" value="Unassembled WGS sequence"/>
</dbReference>
<accession>F5S782</accession>
<reference evidence="1 2" key="1">
    <citation type="submission" date="2011-04" db="EMBL/GenBank/DDBJ databases">
        <authorList>
            <person name="Muzny D."/>
            <person name="Qin X."/>
            <person name="Deng J."/>
            <person name="Jiang H."/>
            <person name="Liu Y."/>
            <person name="Qu J."/>
            <person name="Song X.-Z."/>
            <person name="Zhang L."/>
            <person name="Thornton R."/>
            <person name="Coyle M."/>
            <person name="Francisco L."/>
            <person name="Jackson L."/>
            <person name="Javaid M."/>
            <person name="Korchina V."/>
            <person name="Kovar C."/>
            <person name="Mata R."/>
            <person name="Mathew T."/>
            <person name="Ngo R."/>
            <person name="Nguyen L."/>
            <person name="Nguyen N."/>
            <person name="Okwuonu G."/>
            <person name="Ongeri F."/>
            <person name="Pham C."/>
            <person name="Simmons D."/>
            <person name="Wilczek-Boney K."/>
            <person name="Hale W."/>
            <person name="Jakkamsetti A."/>
            <person name="Pham P."/>
            <person name="Ruth R."/>
            <person name="San Lucas F."/>
            <person name="Warren J."/>
            <person name="Zhang J."/>
            <person name="Zhao Z."/>
            <person name="Zhou C."/>
            <person name="Zhu D."/>
            <person name="Lee S."/>
            <person name="Bess C."/>
            <person name="Blankenburg K."/>
            <person name="Forbes L."/>
            <person name="Fu Q."/>
            <person name="Gubbala S."/>
            <person name="Hirani K."/>
            <person name="Jayaseelan J.C."/>
            <person name="Lara F."/>
            <person name="Munidasa M."/>
            <person name="Palculict T."/>
            <person name="Patil S."/>
            <person name="Pu L.-L."/>
            <person name="Saada N."/>
            <person name="Tang L."/>
            <person name="Weissenberger G."/>
            <person name="Zhu Y."/>
            <person name="Hemphill L."/>
            <person name="Shang Y."/>
            <person name="Youmans B."/>
            <person name="Ayvaz T."/>
            <person name="Ross M."/>
            <person name="Santibanez J."/>
            <person name="Aqrawi P."/>
            <person name="Gross S."/>
            <person name="Joshi V."/>
            <person name="Fowler G."/>
            <person name="Nazareth L."/>
            <person name="Reid J."/>
            <person name="Worley K."/>
            <person name="Petrosino J."/>
            <person name="Highlander S."/>
            <person name="Gibbs R."/>
        </authorList>
    </citation>
    <scope>NUCLEOTIDE SEQUENCE [LARGE SCALE GENOMIC DNA]</scope>
    <source>
        <strain evidence="1 2">ATCC 23330</strain>
    </source>
</reference>
<organism evidence="1 2">
    <name type="scientific">Kingella kingae ATCC 23330</name>
    <dbReference type="NCBI Taxonomy" id="887327"/>
    <lineage>
        <taxon>Bacteria</taxon>
        <taxon>Pseudomonadati</taxon>
        <taxon>Pseudomonadota</taxon>
        <taxon>Betaproteobacteria</taxon>
        <taxon>Neisseriales</taxon>
        <taxon>Neisseriaceae</taxon>
        <taxon>Kingella</taxon>
    </lineage>
</organism>
<comment type="caution">
    <text evidence="1">The sequence shown here is derived from an EMBL/GenBank/DDBJ whole genome shotgun (WGS) entry which is preliminary data.</text>
</comment>
<protein>
    <submittedName>
        <fullName evidence="1">Uncharacterized protein</fullName>
    </submittedName>
</protein>
<proteinExistence type="predicted"/>
<sequence>MIIHSLKIKRKLNLIAKYAGCFFDLHIQNRYNPRLLFNQQKEQSWLNITN</sequence>
<dbReference type="HOGENOM" id="CLU_3118763_0_0_4"/>
<evidence type="ECO:0000313" key="1">
    <source>
        <dbReference type="EMBL" id="EGK09401.1"/>
    </source>
</evidence>
<keyword evidence="2" id="KW-1185">Reference proteome</keyword>
<name>F5S782_KINKI</name>
<gene>
    <name evidence="1" type="ORF">HMPREF0476_1065</name>
</gene>